<dbReference type="Pfam" id="PF03576">
    <property type="entry name" value="Peptidase_S58"/>
    <property type="match status" value="1"/>
</dbReference>
<reference evidence="3" key="1">
    <citation type="journal article" date="2019" name="Int. J. Syst. Evol. Microbiol.">
        <title>The Global Catalogue of Microorganisms (GCM) 10K type strain sequencing project: providing services to taxonomists for standard genome sequencing and annotation.</title>
        <authorList>
            <consortium name="The Broad Institute Genomics Platform"/>
            <consortium name="The Broad Institute Genome Sequencing Center for Infectious Disease"/>
            <person name="Wu L."/>
            <person name="Ma J."/>
        </authorList>
    </citation>
    <scope>NUCLEOTIDE SEQUENCE [LARGE SCALE GENOMIC DNA]</scope>
    <source>
        <strain evidence="3">CGMCC 4.7317</strain>
    </source>
</reference>
<comment type="similarity">
    <text evidence="1">Belongs to the peptidase S58 family.</text>
</comment>
<dbReference type="EMBL" id="JBHSTI010000008">
    <property type="protein sequence ID" value="MFC6237635.1"/>
    <property type="molecule type" value="Genomic_DNA"/>
</dbReference>
<protein>
    <submittedName>
        <fullName evidence="2">P1 family peptidase</fullName>
    </submittedName>
</protein>
<dbReference type="PANTHER" id="PTHR36512:SF3">
    <property type="entry name" value="BLR5678 PROTEIN"/>
    <property type="match status" value="1"/>
</dbReference>
<organism evidence="2 3">
    <name type="scientific">Longivirga aurantiaca</name>
    <dbReference type="NCBI Taxonomy" id="1837743"/>
    <lineage>
        <taxon>Bacteria</taxon>
        <taxon>Bacillati</taxon>
        <taxon>Actinomycetota</taxon>
        <taxon>Actinomycetes</taxon>
        <taxon>Sporichthyales</taxon>
        <taxon>Sporichthyaceae</taxon>
        <taxon>Longivirga</taxon>
    </lineage>
</organism>
<dbReference type="SUPFAM" id="SSF56266">
    <property type="entry name" value="DmpA/ArgJ-like"/>
    <property type="match status" value="1"/>
</dbReference>
<evidence type="ECO:0000313" key="3">
    <source>
        <dbReference type="Proteomes" id="UP001596138"/>
    </source>
</evidence>
<proteinExistence type="inferred from homology"/>
<name>A0ABW1T049_9ACTN</name>
<dbReference type="RefSeq" id="WP_386765114.1">
    <property type="nucleotide sequence ID" value="NZ_JBHSTI010000008.1"/>
</dbReference>
<comment type="caution">
    <text evidence="2">The sequence shown here is derived from an EMBL/GenBank/DDBJ whole genome shotgun (WGS) entry which is preliminary data.</text>
</comment>
<dbReference type="PANTHER" id="PTHR36512">
    <property type="entry name" value="D-AMINOPEPTIDASE"/>
    <property type="match status" value="1"/>
</dbReference>
<evidence type="ECO:0000313" key="2">
    <source>
        <dbReference type="EMBL" id="MFC6237635.1"/>
    </source>
</evidence>
<accession>A0ABW1T049</accession>
<keyword evidence="3" id="KW-1185">Reference proteome</keyword>
<dbReference type="InterPro" id="IPR016117">
    <property type="entry name" value="ArgJ-like_dom_sf"/>
</dbReference>
<sequence length="362" mass="37421">MTTLADLGVRIGTLPRGSTNSVIDVPGAGLGHATVVYDEPNPPEGRGLARTGVTVVDLGGDPFLEPVPAGVALLNGAGELTSRSQMDEWGVAETPVFLTSTMQVGRVYDSACRLLIEEQPRIGVDDFLIPVVGECDDSWLNDARWMHVTHEHVRDALAAARASVGSGIAPDQGAVGAGTGMSCYQWKGGIGTSSRVLPAGHVVGVVLLCNFGQWDRLTIAGVPVGQLLGRPAHVPPPPAGSCLGVVVTDAPIDHRGCERLATRIGLGLARTGSTAHHGSGEIFMAAATGLRAPRGTASAKAPLTGRELDPYFEAVVDASEEAVVNCLLSAHDVTGVGGKTVPALPREAVAELLDRHYAGPRA</sequence>
<evidence type="ECO:0000256" key="1">
    <source>
        <dbReference type="ARBA" id="ARBA00007068"/>
    </source>
</evidence>
<dbReference type="InterPro" id="IPR005321">
    <property type="entry name" value="Peptidase_S58_DmpA"/>
</dbReference>
<gene>
    <name evidence="2" type="ORF">ACFQGU_07075</name>
</gene>
<dbReference type="Gene3D" id="3.60.70.12">
    <property type="entry name" value="L-amino peptidase D-ALA esterase/amidase"/>
    <property type="match status" value="1"/>
</dbReference>
<dbReference type="Proteomes" id="UP001596138">
    <property type="component" value="Unassembled WGS sequence"/>
</dbReference>